<reference evidence="2 3" key="1">
    <citation type="submission" date="2024-01" db="EMBL/GenBank/DDBJ databases">
        <title>The genomes of 5 underutilized Papilionoideae crops provide insights into root nodulation and disease resistanc.</title>
        <authorList>
            <person name="Jiang F."/>
        </authorList>
    </citation>
    <scope>NUCLEOTIDE SEQUENCE [LARGE SCALE GENOMIC DNA]</scope>
    <source>
        <strain evidence="2">LVBAO_FW01</strain>
        <tissue evidence="2">Leaves</tissue>
    </source>
</reference>
<evidence type="ECO:0000256" key="1">
    <source>
        <dbReference type="SAM" id="Phobius"/>
    </source>
</evidence>
<comment type="caution">
    <text evidence="2">The sequence shown here is derived from an EMBL/GenBank/DDBJ whole genome shotgun (WGS) entry which is preliminary data.</text>
</comment>
<gene>
    <name evidence="2" type="ORF">VNO77_36325</name>
</gene>
<name>A0AAN9PXP3_CANGL</name>
<feature type="transmembrane region" description="Helical" evidence="1">
    <location>
        <begin position="12"/>
        <end position="40"/>
    </location>
</feature>
<dbReference type="Proteomes" id="UP001367508">
    <property type="component" value="Unassembled WGS sequence"/>
</dbReference>
<keyword evidence="3" id="KW-1185">Reference proteome</keyword>
<keyword evidence="1" id="KW-0812">Transmembrane</keyword>
<sequence>MVLPRCIFFKILRVCISGVVPGLCFLEFLMFFLGSILWLIQLFALYKMCCRVPTLIVCKNIAIFFKHSVRVGFLMADGEICSNLFCCLAYVAERGAGNTETN</sequence>
<organism evidence="2 3">
    <name type="scientific">Canavalia gladiata</name>
    <name type="common">Sword bean</name>
    <name type="synonym">Dolichos gladiatus</name>
    <dbReference type="NCBI Taxonomy" id="3824"/>
    <lineage>
        <taxon>Eukaryota</taxon>
        <taxon>Viridiplantae</taxon>
        <taxon>Streptophyta</taxon>
        <taxon>Embryophyta</taxon>
        <taxon>Tracheophyta</taxon>
        <taxon>Spermatophyta</taxon>
        <taxon>Magnoliopsida</taxon>
        <taxon>eudicotyledons</taxon>
        <taxon>Gunneridae</taxon>
        <taxon>Pentapetalae</taxon>
        <taxon>rosids</taxon>
        <taxon>fabids</taxon>
        <taxon>Fabales</taxon>
        <taxon>Fabaceae</taxon>
        <taxon>Papilionoideae</taxon>
        <taxon>50 kb inversion clade</taxon>
        <taxon>NPAAA clade</taxon>
        <taxon>indigoferoid/millettioid clade</taxon>
        <taxon>Phaseoleae</taxon>
        <taxon>Canavalia</taxon>
    </lineage>
</organism>
<accession>A0AAN9PXP3</accession>
<evidence type="ECO:0000313" key="2">
    <source>
        <dbReference type="EMBL" id="KAK7312453.1"/>
    </source>
</evidence>
<keyword evidence="1" id="KW-0472">Membrane</keyword>
<keyword evidence="1" id="KW-1133">Transmembrane helix</keyword>
<protein>
    <submittedName>
        <fullName evidence="2">Uncharacterized protein</fullName>
    </submittedName>
</protein>
<dbReference type="EMBL" id="JAYMYQ010000009">
    <property type="protein sequence ID" value="KAK7312453.1"/>
    <property type="molecule type" value="Genomic_DNA"/>
</dbReference>
<dbReference type="AlphaFoldDB" id="A0AAN9PXP3"/>
<evidence type="ECO:0000313" key="3">
    <source>
        <dbReference type="Proteomes" id="UP001367508"/>
    </source>
</evidence>
<proteinExistence type="predicted"/>